<feature type="disulfide bond" evidence="6">
    <location>
        <begin position="1583"/>
        <end position="1592"/>
    </location>
</feature>
<feature type="disulfide bond" evidence="6">
    <location>
        <begin position="530"/>
        <end position="539"/>
    </location>
</feature>
<feature type="disulfide bond" evidence="6">
    <location>
        <begin position="3149"/>
        <end position="3158"/>
    </location>
</feature>
<feature type="domain" description="EGF-like" evidence="9">
    <location>
        <begin position="3898"/>
        <end position="3935"/>
    </location>
</feature>
<feature type="domain" description="EGF-like" evidence="9">
    <location>
        <begin position="1556"/>
        <end position="1593"/>
    </location>
</feature>
<feature type="domain" description="EGF-like" evidence="9">
    <location>
        <begin position="2114"/>
        <end position="2152"/>
    </location>
</feature>
<dbReference type="Gene3D" id="2.10.25.10">
    <property type="entry name" value="Laminin"/>
    <property type="match status" value="61"/>
</dbReference>
<feature type="domain" description="EGF-like" evidence="9">
    <location>
        <begin position="3511"/>
        <end position="3547"/>
    </location>
</feature>
<feature type="disulfide bond" evidence="6">
    <location>
        <begin position="2477"/>
        <end position="2487"/>
    </location>
</feature>
<feature type="disulfide bond" evidence="6">
    <location>
        <begin position="1467"/>
        <end position="1476"/>
    </location>
</feature>
<dbReference type="GO" id="GO:0005886">
    <property type="term" value="C:plasma membrane"/>
    <property type="evidence" value="ECO:0007669"/>
    <property type="project" value="TreeGrafter"/>
</dbReference>
<feature type="domain" description="EGF-like" evidence="9">
    <location>
        <begin position="2390"/>
        <end position="2427"/>
    </location>
</feature>
<dbReference type="FunFam" id="2.10.25.10:FF:000255">
    <property type="entry name" value="Sushi, nidogen and EGF-like domains 1"/>
    <property type="match status" value="1"/>
</dbReference>
<evidence type="ECO:0000256" key="2">
    <source>
        <dbReference type="ARBA" id="ARBA00022729"/>
    </source>
</evidence>
<dbReference type="PROSITE" id="PS00022">
    <property type="entry name" value="EGF_1"/>
    <property type="match status" value="64"/>
</dbReference>
<feature type="domain" description="EGF-like" evidence="9">
    <location>
        <begin position="3614"/>
        <end position="3658"/>
    </location>
</feature>
<feature type="domain" description="EGF-like" evidence="9">
    <location>
        <begin position="2511"/>
        <end position="2547"/>
    </location>
</feature>
<feature type="disulfide bond" evidence="6">
    <location>
        <begin position="2709"/>
        <end position="2718"/>
    </location>
</feature>
<feature type="disulfide bond" evidence="6">
    <location>
        <begin position="2795"/>
        <end position="2804"/>
    </location>
</feature>
<feature type="domain" description="Fibronectin type-II" evidence="10">
    <location>
        <begin position="1395"/>
        <end position="1442"/>
    </location>
</feature>
<feature type="disulfide bond" evidence="6">
    <location>
        <begin position="2142"/>
        <end position="2151"/>
    </location>
</feature>
<feature type="disulfide bond" evidence="6">
    <location>
        <begin position="2417"/>
        <end position="2426"/>
    </location>
</feature>
<feature type="disulfide bond" evidence="6">
    <location>
        <begin position="3603"/>
        <end position="3612"/>
    </location>
</feature>
<dbReference type="PROSITE" id="PS00010">
    <property type="entry name" value="ASX_HYDROXYL"/>
    <property type="match status" value="2"/>
</dbReference>
<feature type="domain" description="EGF-like" evidence="9">
    <location>
        <begin position="2925"/>
        <end position="2963"/>
    </location>
</feature>
<feature type="domain" description="EGF-like" evidence="9">
    <location>
        <begin position="175"/>
        <end position="211"/>
    </location>
</feature>
<dbReference type="InterPro" id="IPR051355">
    <property type="entry name" value="Notch/Slit_guidance"/>
</dbReference>
<feature type="domain" description="EGF-like" evidence="9">
    <location>
        <begin position="2965"/>
        <end position="3004"/>
    </location>
</feature>
<dbReference type="GO" id="GO:0009986">
    <property type="term" value="C:cell surface"/>
    <property type="evidence" value="ECO:0007669"/>
    <property type="project" value="TreeGrafter"/>
</dbReference>
<feature type="disulfide bond" evidence="6">
    <location>
        <begin position="3771"/>
        <end position="3780"/>
    </location>
</feature>
<feature type="disulfide bond" evidence="6">
    <location>
        <begin position="3849"/>
        <end position="3858"/>
    </location>
</feature>
<feature type="disulfide bond" evidence="6">
    <location>
        <begin position="2874"/>
        <end position="2883"/>
    </location>
</feature>
<dbReference type="InterPro" id="IPR000562">
    <property type="entry name" value="FN_type2_dom"/>
</dbReference>
<feature type="domain" description="EGF-like" evidence="9">
    <location>
        <begin position="3744"/>
        <end position="3781"/>
    </location>
</feature>
<feature type="domain" description="EGF-like" evidence="9">
    <location>
        <begin position="3280"/>
        <end position="3317"/>
    </location>
</feature>
<dbReference type="InterPro" id="IPR003645">
    <property type="entry name" value="Fol_N"/>
</dbReference>
<feature type="domain" description="EGF-like" evidence="9">
    <location>
        <begin position="2807"/>
        <end position="2845"/>
    </location>
</feature>
<feature type="domain" description="EGF-like" evidence="9">
    <location>
        <begin position="3043"/>
        <end position="3085"/>
    </location>
</feature>
<evidence type="ECO:0000259" key="10">
    <source>
        <dbReference type="PROSITE" id="PS51092"/>
    </source>
</evidence>
<feature type="disulfide bond" evidence="6">
    <location>
        <begin position="1293"/>
        <end position="1310"/>
    </location>
</feature>
<feature type="disulfide bond" evidence="6">
    <location>
        <begin position="712"/>
        <end position="721"/>
    </location>
</feature>
<evidence type="ECO:0000256" key="5">
    <source>
        <dbReference type="ARBA" id="ARBA00023180"/>
    </source>
</evidence>
<feature type="domain" description="EGF-like" evidence="9">
    <location>
        <begin position="3659"/>
        <end position="3698"/>
    </location>
</feature>
<feature type="domain" description="EGF-like" evidence="9">
    <location>
        <begin position="3127"/>
        <end position="3159"/>
    </location>
</feature>
<feature type="domain" description="EGF-like" evidence="9">
    <location>
        <begin position="1479"/>
        <end position="1517"/>
    </location>
</feature>
<feature type="disulfide bond" evidence="6">
    <location>
        <begin position="2659"/>
        <end position="2668"/>
    </location>
</feature>
<feature type="domain" description="EGF-like" evidence="9">
    <location>
        <begin position="3783"/>
        <end position="3820"/>
    </location>
</feature>
<feature type="domain" description="EGF-like" evidence="9">
    <location>
        <begin position="1766"/>
        <end position="1805"/>
    </location>
</feature>
<feature type="disulfide bond" evidence="6">
    <location>
        <begin position="1545"/>
        <end position="1554"/>
    </location>
</feature>
<dbReference type="Proteomes" id="UP000663845">
    <property type="component" value="Unassembled WGS sequence"/>
</dbReference>
<feature type="domain" description="EGF-like" evidence="9">
    <location>
        <begin position="3471"/>
        <end position="3507"/>
    </location>
</feature>
<feature type="disulfide bond" evidence="6">
    <location>
        <begin position="3475"/>
        <end position="3485"/>
    </location>
</feature>
<feature type="domain" description="EGF-like" evidence="9">
    <location>
        <begin position="3576"/>
        <end position="3613"/>
    </location>
</feature>
<feature type="disulfide bond" evidence="6">
    <location>
        <begin position="3580"/>
        <end position="3590"/>
    </location>
</feature>
<feature type="disulfide bond" evidence="6">
    <location>
        <begin position="2181"/>
        <end position="2190"/>
    </location>
</feature>
<feature type="disulfide bond" evidence="6">
    <location>
        <begin position="2300"/>
        <end position="2309"/>
    </location>
</feature>
<feature type="disulfide bond" evidence="6">
    <location>
        <begin position="3032"/>
        <end position="3041"/>
    </location>
</feature>
<feature type="domain" description="EGF-like" evidence="9">
    <location>
        <begin position="2351"/>
        <end position="2388"/>
    </location>
</feature>
<feature type="disulfide bond" evidence="6">
    <location>
        <begin position="403"/>
        <end position="412"/>
    </location>
</feature>
<feature type="disulfide bond" evidence="6">
    <location>
        <begin position="750"/>
        <end position="759"/>
    </location>
</feature>
<feature type="disulfide bond" evidence="6">
    <location>
        <begin position="2339"/>
        <end position="2348"/>
    </location>
</feature>
<feature type="disulfide bond" evidence="6">
    <location>
        <begin position="1833"/>
        <end position="1842"/>
    </location>
</feature>
<feature type="domain" description="EGF-like" evidence="9">
    <location>
        <begin position="2077"/>
        <end position="2112"/>
    </location>
</feature>
<feature type="disulfide bond" evidence="6">
    <location>
        <begin position="3384"/>
        <end position="3393"/>
    </location>
</feature>
<dbReference type="InterPro" id="IPR036943">
    <property type="entry name" value="FN_type2_sf"/>
</dbReference>
<feature type="disulfide bond" evidence="6">
    <location>
        <begin position="2281"/>
        <end position="2298"/>
    </location>
</feature>
<feature type="disulfide bond" evidence="6">
    <location>
        <begin position="2027"/>
        <end position="2036"/>
    </location>
</feature>
<feature type="disulfide bond" evidence="6">
    <location>
        <begin position="3422"/>
        <end position="3431"/>
    </location>
</feature>
<dbReference type="PROSITE" id="PS01186">
    <property type="entry name" value="EGF_2"/>
    <property type="match status" value="22"/>
</dbReference>
<feature type="disulfide bond" evidence="6">
    <location>
        <begin position="201"/>
        <end position="210"/>
    </location>
</feature>
<feature type="disulfide bond" evidence="6">
    <location>
        <begin position="1989"/>
        <end position="1998"/>
    </location>
</feature>
<reference evidence="11" key="1">
    <citation type="submission" date="2021-02" db="EMBL/GenBank/DDBJ databases">
        <authorList>
            <person name="Nowell W R."/>
        </authorList>
    </citation>
    <scope>NUCLEOTIDE SEQUENCE</scope>
</reference>
<feature type="domain" description="EGF-like" evidence="9">
    <location>
        <begin position="3357"/>
        <end position="3394"/>
    </location>
</feature>
<dbReference type="GO" id="GO:0007219">
    <property type="term" value="P:Notch signaling pathway"/>
    <property type="evidence" value="ECO:0007669"/>
    <property type="project" value="TreeGrafter"/>
</dbReference>
<feature type="domain" description="EGF-like" evidence="9">
    <location>
        <begin position="2550"/>
        <end position="2587"/>
    </location>
</feature>
<feature type="domain" description="EGF-like" evidence="9">
    <location>
        <begin position="1883"/>
        <end position="1920"/>
    </location>
</feature>
<name>A0A813SRP5_9BILA</name>
<feature type="disulfide bond" evidence="6">
    <location>
        <begin position="3732"/>
        <end position="3741"/>
    </location>
</feature>
<feature type="disulfide bond" evidence="6">
    <location>
        <begin position="3010"/>
        <end position="3020"/>
    </location>
</feature>
<feature type="disulfide bond" evidence="6">
    <location>
        <begin position="2378"/>
        <end position="2387"/>
    </location>
</feature>
<keyword evidence="5" id="KW-0325">Glycoprotein</keyword>
<feature type="domain" description="EGF-like" evidence="9">
    <location>
        <begin position="3161"/>
        <end position="3199"/>
    </location>
</feature>
<feature type="domain" description="EGF-like" evidence="9">
    <location>
        <begin position="2764"/>
        <end position="2805"/>
    </location>
</feature>
<feature type="domain" description="EGF-like" evidence="9">
    <location>
        <begin position="2589"/>
        <end position="2630"/>
    </location>
</feature>
<gene>
    <name evidence="11" type="ORF">JYZ213_LOCUS5245</name>
</gene>
<dbReference type="EMBL" id="CAJNOG010000031">
    <property type="protein sequence ID" value="CAF0800837.1"/>
    <property type="molecule type" value="Genomic_DNA"/>
</dbReference>
<feature type="disulfide bond" evidence="6">
    <location>
        <begin position="2260"/>
        <end position="2269"/>
    </location>
</feature>
<feature type="disulfide bond" evidence="6">
    <location>
        <begin position="2461"/>
        <end position="2470"/>
    </location>
</feature>
<feature type="disulfide bond" evidence="6">
    <location>
        <begin position="2102"/>
        <end position="2111"/>
    </location>
</feature>
<feature type="disulfide bond" evidence="6">
    <location>
        <begin position="3688"/>
        <end position="3697"/>
    </location>
</feature>
<feature type="disulfide bond" evidence="6">
    <location>
        <begin position="3229"/>
        <end position="3238"/>
    </location>
</feature>
<feature type="disulfide bond" evidence="6">
    <location>
        <begin position="2065"/>
        <end position="2074"/>
    </location>
</feature>
<keyword evidence="1 6" id="KW-0245">EGF-like domain</keyword>
<feature type="disulfide bond" evidence="6">
    <location>
        <begin position="2913"/>
        <end position="2922"/>
    </location>
</feature>
<feature type="disulfide bond" evidence="6">
    <location>
        <begin position="3497"/>
        <end position="3506"/>
    </location>
</feature>
<feature type="domain" description="EGF-like" evidence="9">
    <location>
        <begin position="2193"/>
        <end position="2230"/>
    </location>
</feature>
<feature type="domain" description="EGF-like" evidence="9">
    <location>
        <begin position="2154"/>
        <end position="2191"/>
    </location>
</feature>
<feature type="domain" description="EGF-like" evidence="9">
    <location>
        <begin position="1671"/>
        <end position="1719"/>
    </location>
</feature>
<feature type="domain" description="Fibronectin type-II" evidence="10">
    <location>
        <begin position="1240"/>
        <end position="1290"/>
    </location>
</feature>
<feature type="chain" id="PRO_5032381224" evidence="8">
    <location>
        <begin position="21"/>
        <end position="4092"/>
    </location>
</feature>
<feature type="domain" description="EGF-like" evidence="9">
    <location>
        <begin position="3433"/>
        <end position="3470"/>
    </location>
</feature>
<feature type="domain" description="EGF-like" evidence="9">
    <location>
        <begin position="1518"/>
        <end position="1555"/>
    </location>
</feature>
<evidence type="ECO:0000256" key="7">
    <source>
        <dbReference type="PROSITE-ProRule" id="PRU00479"/>
    </source>
</evidence>
<feature type="domain" description="EGF-like" evidence="9">
    <location>
        <begin position="3395"/>
        <end position="3432"/>
    </location>
</feature>
<feature type="disulfide bond" evidence="6">
    <location>
        <begin position="2730"/>
        <end position="2747"/>
    </location>
</feature>
<feature type="disulfide bond" evidence="6">
    <location>
        <begin position="2620"/>
        <end position="2629"/>
    </location>
</feature>
<feature type="disulfide bond" evidence="6">
    <location>
        <begin position="2081"/>
        <end position="2091"/>
    </location>
</feature>
<dbReference type="SMART" id="SM00274">
    <property type="entry name" value="FOLN"/>
    <property type="match status" value="6"/>
</dbReference>
<feature type="domain" description="EGF-like" evidence="9">
    <location>
        <begin position="2429"/>
        <end position="2471"/>
    </location>
</feature>
<feature type="disulfide bond" evidence="6">
    <location>
        <begin position="2537"/>
        <end position="2546"/>
    </location>
</feature>
<evidence type="ECO:0000256" key="6">
    <source>
        <dbReference type="PROSITE-ProRule" id="PRU00076"/>
    </source>
</evidence>
<feature type="domain" description="EGF-like" evidence="9">
    <location>
        <begin position="3861"/>
        <end position="3897"/>
    </location>
</feature>
<feature type="domain" description="EGF-like" evidence="9">
    <location>
        <begin position="1442"/>
        <end position="1477"/>
    </location>
</feature>
<feature type="domain" description="EGF-like" evidence="9">
    <location>
        <begin position="2633"/>
        <end position="2669"/>
    </location>
</feature>
<feature type="disulfide bond" evidence="6">
    <location>
        <begin position="3189"/>
        <end position="3198"/>
    </location>
</feature>
<feature type="disulfide bond" evidence="6">
    <location>
        <begin position="690"/>
        <end position="700"/>
    </location>
</feature>
<feature type="disulfide bond" evidence="6">
    <location>
        <begin position="3948"/>
        <end position="3965"/>
    </location>
</feature>
<feature type="disulfide bond" evidence="6">
    <location>
        <begin position="810"/>
        <end position="820"/>
    </location>
</feature>
<feature type="domain" description="EGF-like" evidence="9">
    <location>
        <begin position="3086"/>
        <end position="3123"/>
    </location>
</feature>
<organism evidence="11 12">
    <name type="scientific">Adineta steineri</name>
    <dbReference type="NCBI Taxonomy" id="433720"/>
    <lineage>
        <taxon>Eukaryota</taxon>
        <taxon>Metazoa</taxon>
        <taxon>Spiralia</taxon>
        <taxon>Gnathifera</taxon>
        <taxon>Rotifera</taxon>
        <taxon>Eurotatoria</taxon>
        <taxon>Bdelloidea</taxon>
        <taxon>Adinetida</taxon>
        <taxon>Adinetidae</taxon>
        <taxon>Adineta</taxon>
    </lineage>
</organism>
<feature type="domain" description="EGF-like" evidence="9">
    <location>
        <begin position="2231"/>
        <end position="2270"/>
    </location>
</feature>
<dbReference type="Gene3D" id="2.10.10.10">
    <property type="entry name" value="Fibronectin, type II, collagen-binding"/>
    <property type="match status" value="2"/>
</dbReference>
<evidence type="ECO:0000256" key="8">
    <source>
        <dbReference type="SAM" id="SignalP"/>
    </source>
</evidence>
<comment type="caution">
    <text evidence="7">Lacks conserved residue(s) required for the propagation of feature annotation.</text>
</comment>
<dbReference type="GO" id="GO:0005509">
    <property type="term" value="F:calcium ion binding"/>
    <property type="evidence" value="ECO:0007669"/>
    <property type="project" value="InterPro"/>
</dbReference>
<feature type="domain" description="EGF-like" evidence="9">
    <location>
        <begin position="1284"/>
        <end position="1322"/>
    </location>
</feature>
<feature type="domain" description="EGF-like" evidence="9">
    <location>
        <begin position="3319"/>
        <end position="3356"/>
    </location>
</feature>
<feature type="disulfide bond" evidence="6">
    <location>
        <begin position="1871"/>
        <end position="1880"/>
    </location>
</feature>
<feature type="domain" description="EGF-like" evidence="9">
    <location>
        <begin position="502"/>
        <end position="540"/>
    </location>
</feature>
<feature type="disulfide bond" evidence="6">
    <location>
        <begin position="2749"/>
        <end position="2758"/>
    </location>
</feature>
<feature type="disulfide bond" evidence="6">
    <location>
        <begin position="2005"/>
        <end position="2015"/>
    </location>
</feature>
<feature type="domain" description="EGF-like" evidence="9">
    <location>
        <begin position="2889"/>
        <end position="2923"/>
    </location>
</feature>
<feature type="disulfide bond" evidence="6">
    <location>
        <begin position="3537"/>
        <end position="3546"/>
    </location>
</feature>
<dbReference type="FunFam" id="2.10.25.10:FF:000012">
    <property type="entry name" value="Delta-like protein"/>
    <property type="match status" value="1"/>
</dbReference>
<feature type="disulfide bond" evidence="6">
    <location>
        <begin position="1077"/>
        <end position="1094"/>
    </location>
</feature>
<dbReference type="PROSITE" id="PS50026">
    <property type="entry name" value="EGF_3"/>
    <property type="match status" value="71"/>
</dbReference>
<keyword evidence="2 8" id="KW-0732">Signal</keyword>
<feature type="signal peptide" evidence="8">
    <location>
        <begin position="1"/>
        <end position="20"/>
    </location>
</feature>
<feature type="disulfide bond" evidence="6">
    <location>
        <begin position="2953"/>
        <end position="2962"/>
    </location>
</feature>
<feature type="disulfide bond" evidence="6">
    <location>
        <begin position="2499"/>
        <end position="2508"/>
    </location>
</feature>
<dbReference type="SUPFAM" id="SSF57440">
    <property type="entry name" value="Kringle-like"/>
    <property type="match status" value="2"/>
</dbReference>
<feature type="domain" description="EGF-like" evidence="9">
    <location>
        <begin position="686"/>
        <end position="722"/>
    </location>
</feature>
<feature type="domain" description="EGF-like" evidence="9">
    <location>
        <begin position="2847"/>
        <end position="2884"/>
    </location>
</feature>
<feature type="disulfide bond" evidence="6">
    <location>
        <begin position="1659"/>
        <end position="1668"/>
    </location>
</feature>
<feature type="domain" description="EGF-like" evidence="9">
    <location>
        <begin position="3823"/>
        <end position="3859"/>
    </location>
</feature>
<accession>A0A813SRP5</accession>
<feature type="disulfide bond" evidence="6">
    <location>
        <begin position="2220"/>
        <end position="2229"/>
    </location>
</feature>
<feature type="domain" description="EGF-like" evidence="9">
    <location>
        <begin position="2721"/>
        <end position="2759"/>
    </location>
</feature>
<feature type="disulfide bond" evidence="6">
    <location>
        <begin position="3925"/>
        <end position="3934"/>
    </location>
</feature>
<feature type="disulfide bond" evidence="6">
    <location>
        <begin position="3268"/>
        <end position="3277"/>
    </location>
</feature>
<feature type="domain" description="EGF-like" evidence="9">
    <location>
        <begin position="3241"/>
        <end position="3278"/>
    </location>
</feature>
<feature type="domain" description="EGF-like" evidence="9">
    <location>
        <begin position="2312"/>
        <end position="2349"/>
    </location>
</feature>
<feature type="domain" description="EGF-like" evidence="9">
    <location>
        <begin position="2039"/>
        <end position="2075"/>
    </location>
</feature>
<feature type="domain" description="EGF-like" evidence="9">
    <location>
        <begin position="1721"/>
        <end position="1764"/>
    </location>
</feature>
<feature type="domain" description="EGF-like" evidence="9">
    <location>
        <begin position="3702"/>
        <end position="3742"/>
    </location>
</feature>
<evidence type="ECO:0000256" key="4">
    <source>
        <dbReference type="ARBA" id="ARBA00023157"/>
    </source>
</evidence>
<evidence type="ECO:0000259" key="9">
    <source>
        <dbReference type="PROSITE" id="PS50026"/>
    </source>
</evidence>
<dbReference type="PROSITE" id="PS51092">
    <property type="entry name" value="FN2_2"/>
    <property type="match status" value="2"/>
</dbReference>
<feature type="disulfide bond" evidence="6">
    <location>
        <begin position="3323"/>
        <end position="3333"/>
    </location>
</feature>
<dbReference type="InterPro" id="IPR013806">
    <property type="entry name" value="Kringle-like"/>
</dbReference>
<feature type="disulfide bond" evidence="6">
    <location>
        <begin position="1096"/>
        <end position="1105"/>
    </location>
</feature>
<feature type="disulfide bond" evidence="6">
    <location>
        <begin position="2558"/>
        <end position="2575"/>
    </location>
</feature>
<feature type="disulfide bond" evidence="6">
    <location>
        <begin position="3113"/>
        <end position="3122"/>
    </location>
</feature>
<dbReference type="InterPro" id="IPR000742">
    <property type="entry name" value="EGF"/>
</dbReference>
<feature type="domain" description="EGF-like" evidence="9">
    <location>
        <begin position="1066"/>
        <end position="1106"/>
    </location>
</feature>
<feature type="domain" description="EGF-like" evidence="9">
    <location>
        <begin position="1845"/>
        <end position="1881"/>
    </location>
</feature>
<feature type="disulfide bond" evidence="6">
    <location>
        <begin position="3307"/>
        <end position="3316"/>
    </location>
</feature>
<dbReference type="Pfam" id="PF00008">
    <property type="entry name" value="EGF"/>
    <property type="match status" value="25"/>
</dbReference>
<feature type="disulfide bond" evidence="6">
    <location>
        <begin position="3460"/>
        <end position="3469"/>
    </location>
</feature>
<feature type="disulfide bond" evidence="6">
    <location>
        <begin position="2835"/>
        <end position="2844"/>
    </location>
</feature>
<keyword evidence="4 6" id="KW-1015">Disulfide bond</keyword>
<feature type="domain" description="EGF-like" evidence="9">
    <location>
        <begin position="1922"/>
        <end position="1959"/>
    </location>
</feature>
<feature type="disulfide bond" evidence="6">
    <location>
        <begin position="3346"/>
        <end position="3355"/>
    </location>
</feature>
<dbReference type="InterPro" id="IPR000152">
    <property type="entry name" value="EGF-type_Asp/Asn_hydroxyl_site"/>
</dbReference>
<feature type="domain" description="EGF-like" evidence="9">
    <location>
        <begin position="2001"/>
        <end position="2037"/>
    </location>
</feature>
<evidence type="ECO:0000313" key="12">
    <source>
        <dbReference type="Proteomes" id="UP000663845"/>
    </source>
</evidence>
<dbReference type="FunFam" id="2.10.25.10:FF:000472">
    <property type="entry name" value="Uncharacterized protein, isoform A"/>
    <property type="match status" value="1"/>
</dbReference>
<dbReference type="PANTHER" id="PTHR45836:SF23">
    <property type="entry name" value="NEUROGENIC LOCUS NOTCH HOMOLOG PROTEIN 1"/>
    <property type="match status" value="1"/>
</dbReference>
<feature type="domain" description="EGF-like" evidence="9">
    <location>
        <begin position="2671"/>
        <end position="2719"/>
    </location>
</feature>
<feature type="disulfide bond" evidence="6">
    <location>
        <begin position="2577"/>
        <end position="2586"/>
    </location>
</feature>
<protein>
    <submittedName>
        <fullName evidence="11">Uncharacterized protein</fullName>
    </submittedName>
</protein>
<feature type="disulfide bond" evidence="6">
    <location>
        <begin position="3075"/>
        <end position="3084"/>
    </location>
</feature>
<feature type="disulfide bond" evidence="6">
    <location>
        <begin position="1754"/>
        <end position="1763"/>
    </location>
</feature>
<feature type="disulfide bond" evidence="6">
    <location>
        <begin position="1621"/>
        <end position="1630"/>
    </location>
</feature>
<feature type="domain" description="EGF-like" evidence="9">
    <location>
        <begin position="3006"/>
        <end position="3042"/>
    </location>
</feature>
<keyword evidence="3" id="KW-0677">Repeat</keyword>
<evidence type="ECO:0000313" key="11">
    <source>
        <dbReference type="EMBL" id="CAF0800837.1"/>
    </source>
</evidence>
<feature type="domain" description="EGF-like" evidence="9">
    <location>
        <begin position="3938"/>
        <end position="3977"/>
    </location>
</feature>
<sequence>MFLVPVIIFLIHLLIYNSNASQCSDLNLTPLNTNNDENYSIEIEKLTSSKIIKVNLIKKVSLTDTSWFLMGASDSSQLIGTWQPFTPMDGQVIDCSTATTTAQAVTNQNSIMENSNQLQFTFYWMPPPSFNNRLTFVATIFYNNPTNNQITVRYTQSIEIEIEQTQERERFHDVPATFCNSSPCQNGGTCVVDPQYSYCRCVAPWNGVFCNLEYFHLMLASTLPFSLDYYLNTLNSASYANLSNSLIPWLNNAFSALPTTKTYSIDFVAPSPLGTYISVSMALTPTSASYTTVILSALATALARNSTISYGYQLSINPQYVTNAVTQDGAPYTSCVFPFTLALVDYNFCIPYAPNFICSLSRVIDRNATLNSQDCTRNNPCFPNICINGGTCTVVNGIATCNCPAYFTGPRCNQLYGCNPITNAQAITCTNSATCVNNACVCASNNTVGTLCEIASNTGCNFPFTYMNVTYTSCAVINNQPVCVGRNSGTNGQFPISLVGCGAPQCQNNPCGSRGTCQDTVSGSFHCINCVSGYSGYFCELQFKTVQLSLNVTYTPDLQNASSNASKQLQALVNQTLTTAFVNVTGGVRPDIVSFIPNPDGTTSAVINVNTNYLNFLNNSTQNALNNIGAVTTVLVNTTRDCAPWYIYEGRNVTGCVLNAQSIAICSLTNNFDRDGQFTTCSEPINAALCNGMQCGDGRCIATSRNLTFCRCPSGVTGANCDQLLQCSDINCLNNGTCVALAAGNYRCICAPGFGGTYCQYNITGCVFPFVDNQNRTQNTCITTIDYMGGTVPWCRNVFGVPRSCQIDYCAQHPCIYGQCVPSPQWAFGNSYPSFICNCTSGYTGRLCTHAYFRLKALYAVPNMTTAQLNALESPTTDTYQNLTTLFRNLIRNRTNSTFDFLPLVFTTFRTDDGNFYQVSADLSYKGNISQTDIARIIRPILANLPPEFHSIFDNGSLTDIDDVQPLSPAPNCTLPYGYNTQSLAVCHMDSNGLAYCSYGLNYTLTDRKLCDASGLPTAQYTACETLNISNPCNSTPSFPIRCVAADNGWTCFCEVTQTLGRDCGSFDFCRNGSLLCRNNATCINRPDLQDFACNCTDPYYGRLCENFGRAYRIFLLNYSNETSPGIPTLVAMINQTIINMTNGVGRAYRIFLLNYSNETSPGIPTLVAMINQTIINMTNGGVIATSISIGPSGEVNIIVAGKNYSIPDFELPFTDKLKSNLTIGPYNVAFNQTNLIPINTNATCSFPFAYNGANYTTCITTGYGFPWCSATPVFTGRLVDCRNIDWCASGPCLNNGTCSVNQQYGTFQCKCVDGWVGLQCAYPSTTITIVIPLGNNTFNATLLNITSQLPNNTNIDIVRPGPNNTIIIVITVNGTNSPNITGPTILNITKEPTKNVDGCVFPFIYKNESYSSCIPLGLNHSTFCCQNSNCDTNPQWKFCNNTDVCNICGPTAGCTLTGIGIITCVCPPGVTGVLCDIALDLCALNNRSCLNNATCVSNPVPTCNCSSPLFTGARCETFLPCLSSPCQHNGTCSGYSNATIRCNCTTCYSGPLCDIIDYCCLNVCSPNGICLPGLNSTYLCICQPNYVGTNCSTFNPCALLPCQNNGTCVVTNGTSYQCLCPPGLGGINCQTTTNPCALTPCRNNGQCINLGTTFFCLCATGFNGTLCEVPINPCGSNPCFNNGSCYQQLLQASVPGISSPLGYVCVCNQSLYSGARCEIPVSPCPTSPNVPSPCHNGGTCIPSPNGQTYNCSCPYPYSGPLCDQLINPCLINPCLPNGQCYLNIATSNFTCVCNNATFTGPLCQTLVNPCVSSPCLSGSTCVVNGTRFNCLCPVNRTGVLCENILPPCTNTTCYNNGTCLYSSTSVTCLCPPLYTGLQCLQRIDSCTPSPCLHNGTCLTQTLTTFFCLCPPTWTGVLCETLINPCLTYPCFFGGTCLLDSLFQPTCVCPPTQTGIFCQMTVEPCISGPCYNNGTCLSNSLRTNYTCTCPVLYTGARCENLVNPCLPNRCIFGTCFTLANGTYYCACMPSYTGLICDHPIDQCSLLPCINNGTCINLGTTYMCLCPTGMTGRQCEQTPNPCTSSPCRTGTCYSTGTRYVCACDAAHTGSLCDTPLDACLSSPCLNNQTCLRDATGLTYTCLCASPYTGPRCGTTLLTCSTINCLNSGTCIQISLSTTQCLCPVGFSGTYCEIIVNPCQSRPCLNNGTCLSTVGNSYLCICTPSYTGTFCEQYNPCMNFICLNGGTCVISPTAIGGRGCLCTPSYTGTVCDVPVSPCLSAPCVNNGICVITPGTSNFSCVCTPTFTGVFCETYINPCLTYPCANGGTCYRTADSKPICACAPTYTGAQCFTRIEPCLSSPCVNNGICVSSLSYNYTCICQSNYTGSRCENFVGSCSTTICLNGGTCVYNGLSAIACLCPPVWTGTLCGQRVDLCTTTNPCLNSGICISVFNSTNQTVIRCQCLSTFTGQYCETPISPCVTLPCVNGQCLLRADGSAVCYCNTQYTGVACDVMISPCSSQPCLNNGICYSTGITYSCICTQGYSGLRCEIISPNLCTINCANNGTCAIRAQDSVPICICAGGYTGTRCEIQISPCIPSPCLNNGLCLPSTYSNGTLGYQCICTAPYTGQICSTYLSIICGNTSCLNGGTCLMNGDRTICQCSSLFTGTRCESLNNACDSHPCVNGGTCYSTGGMGRKKRQTTVPLGYFCQCPTTYTGGRCETYLSLCGSNPCRNNGTCYQDSTANRIYCMCLPTFTGTFCDTPTNGTNICTRNPSVCVNGGTCRVNSSLAQGFSCACMPTTTGLYCEQPLDLCSIYPTPCLNNGTCISSLSGYMCLCSVGFTGTNCSMTTNPCNSQPCFRNGTCLAIGTQSYTCICPTGYLGTRCEICNCPCTIYPCLNGGVCRSTPTGGVVCTCPAGFTGVRCETSILPCDSNPCLNNGVCIYDASTLKITCLCCGLATGTFCEVLLNLCNSSIPYCFNGGTCYLDATTKPMCQCPSSFTGLYCETYSNPCSTVTCIQGTCVMLANSTFLCVCPSGRSGRYCEIVDACSVTAGTVPPCRNGGTCIRLTGSAYMCTCPVGFTGALCDIANPCSSMPCAANATCATLLNSSAICLCPTGTTGSRCNQTILTPFCSSSPCRNNGTCVGTTCLCPNNTSGATCNVTKTPCPTTTRPTLACANGGTCVVGYGCFCTGGFGGDDCETPLSNGCTSTTCLNGGTCVQLFNGTLVCICATGYTGTRCEAAASLCSPNPCQSNGTCIPSGTTGYICICPSSFTGPQCNLVTNACLYTPCLNNGTCLPLQTGGYTCICLPIYTGAQCQTILNPCLSSPCNTGTCATINNGLAYTCICPSQLTGPNCLSANPCSLLPCLNGGTCVPSGPSTYTCVCATNYVGANCQTYNLCLPNPCVNNGTCTMLTTTTVGCMCTPMYYGARCEALNPCRNMTCVHGICQINPTLLTAQCACYAGWTGANCNISLACASSPCIYGTCIQSDTTGYTCICMTGYYGAQCQTPLARTLCESSPCRNGGTCQVTTTGYMCTCPVSYVGINCEVINPCIASGLSVSCQPMLSSSGNYTCTCATNPCASNPCQYGTCTVINGGRAYLCVCYPGYLGIQCNLPNPCDITTCSNGGTCIATINEASTQVTQSCQCPASQNFVGKYCEHYNPCISSPCINNATCSYFINVTCYYYCSCQIGYSGERCQFSLYQTRCDAAHVTNNCRNGGTCVIIGTSIQCMCASLYTGPLCENLIDMCTLKVCQNGGTCTIINGTNVLCQCPIGYQGKYCEYSTDPCSLKPCLNNGQCIASGTTFTCNCGQTTYTGARCQTAMVSPCLSNPCLNGGTCNIVGTSYVCSCPAAFTGTLCAQSLSLCSTIQCINGGTCSSYGSFAICNCPINFSGERCQYINQCYPVSPCLNGGTCISLLNSYSCQCPTGRTGTTCQSLFDDPCAGRQRCLNGGTCTTLHGTTDATCLCPINFTGELCQNAISSMQSTTTLSSSIVTIISQKSSTIIGTTSLIYINSTIAPYICDDSLTIPCPAYKDYCGPEYEFSGVPCRVHCPRTCNTCCEDFYKDGTCSLENCRRTPDLERYCRKTCICKI</sequence>
<dbReference type="CDD" id="cd00054">
    <property type="entry name" value="EGF_CA"/>
    <property type="match status" value="5"/>
</dbReference>
<feature type="domain" description="EGF-like" evidence="9">
    <location>
        <begin position="377"/>
        <end position="413"/>
    </location>
</feature>
<dbReference type="InterPro" id="IPR013032">
    <property type="entry name" value="EGF-like_CS"/>
</dbReference>
<feature type="disulfide bond" evidence="6">
    <location>
        <begin position="1735"/>
        <end position="1752"/>
    </location>
</feature>
<feature type="disulfide bond" evidence="6">
    <location>
        <begin position="2554"/>
        <end position="2564"/>
    </location>
</feature>
<feature type="disulfide bond" evidence="6">
    <location>
        <begin position="839"/>
        <end position="848"/>
    </location>
</feature>
<dbReference type="GO" id="GO:0043235">
    <property type="term" value="C:receptor complex"/>
    <property type="evidence" value="ECO:0007669"/>
    <property type="project" value="TreeGrafter"/>
</dbReference>
<dbReference type="SMART" id="SM00059">
    <property type="entry name" value="FN2"/>
    <property type="match status" value="2"/>
</dbReference>
<feature type="domain" description="EGF-like" evidence="9">
    <location>
        <begin position="1633"/>
        <end position="1669"/>
    </location>
</feature>
<proteinExistence type="predicted"/>
<feature type="disulfide bond" evidence="6">
    <location>
        <begin position="3887"/>
        <end position="3896"/>
    </location>
</feature>
<feature type="disulfide bond" evidence="6">
    <location>
        <begin position="1970"/>
        <end position="1987"/>
    </location>
</feature>
<feature type="disulfide bond" evidence="6">
    <location>
        <begin position="2123"/>
        <end position="2140"/>
    </location>
</feature>
<evidence type="ECO:0000256" key="1">
    <source>
        <dbReference type="ARBA" id="ARBA00022536"/>
    </source>
</evidence>
<feature type="domain" description="EGF-like" evidence="9">
    <location>
        <begin position="723"/>
        <end position="760"/>
    </location>
</feature>
<feature type="disulfide bond" evidence="6">
    <location>
        <begin position="2994"/>
        <end position="3003"/>
    </location>
</feature>
<feature type="domain" description="EGF-like" evidence="9">
    <location>
        <begin position="2473"/>
        <end position="2509"/>
    </location>
</feature>
<comment type="caution">
    <text evidence="11">The sequence shown here is derived from an EMBL/GenBank/DDBJ whole genome shotgun (WGS) entry which is preliminary data.</text>
</comment>
<dbReference type="SMART" id="SM00181">
    <property type="entry name" value="EGF"/>
    <property type="match status" value="72"/>
</dbReference>
<feature type="disulfide bond" evidence="6">
    <location>
        <begin position="1775"/>
        <end position="1792"/>
    </location>
</feature>
<feature type="disulfide bond" evidence="6">
    <location>
        <begin position="1949"/>
        <end position="1958"/>
    </location>
</feature>
<feature type="domain" description="EGF-like" evidence="9">
    <location>
        <begin position="2272"/>
        <end position="2310"/>
    </location>
</feature>
<feature type="disulfide bond" evidence="6">
    <location>
        <begin position="1312"/>
        <end position="1321"/>
    </location>
</feature>
<feature type="disulfide bond" evidence="6">
    <location>
        <begin position="1910"/>
        <end position="1919"/>
    </location>
</feature>
<feature type="domain" description="EGF-like" evidence="9">
    <location>
        <begin position="3202"/>
        <end position="3239"/>
    </location>
</feature>
<feature type="disulfide bond" evidence="6">
    <location>
        <begin position="3437"/>
        <end position="3447"/>
    </location>
</feature>
<dbReference type="FunFam" id="2.10.25.10:FF:000066">
    <property type="entry name" value="FAT atypical cadherin 4"/>
    <property type="match status" value="3"/>
</dbReference>
<evidence type="ECO:0000256" key="3">
    <source>
        <dbReference type="ARBA" id="ARBA00022737"/>
    </source>
</evidence>
<feature type="disulfide bond" evidence="6">
    <location>
        <begin position="3967"/>
        <end position="3976"/>
    </location>
</feature>
<dbReference type="SMART" id="SM00179">
    <property type="entry name" value="EGF_CA"/>
    <property type="match status" value="37"/>
</dbReference>
<dbReference type="Pfam" id="PF12661">
    <property type="entry name" value="hEGF"/>
    <property type="match status" value="3"/>
</dbReference>
<dbReference type="PANTHER" id="PTHR45836">
    <property type="entry name" value="SLIT HOMOLOG"/>
    <property type="match status" value="1"/>
</dbReference>
<dbReference type="GO" id="GO:0007411">
    <property type="term" value="P:axon guidance"/>
    <property type="evidence" value="ECO:0007669"/>
    <property type="project" value="TreeGrafter"/>
</dbReference>
<dbReference type="SUPFAM" id="SSF57196">
    <property type="entry name" value="EGF/Laminin"/>
    <property type="match status" value="56"/>
</dbReference>
<dbReference type="Pfam" id="PF00040">
    <property type="entry name" value="fn2"/>
    <property type="match status" value="2"/>
</dbReference>
<feature type="disulfide bond" evidence="6">
    <location>
        <begin position="2934"/>
        <end position="2951"/>
    </location>
</feature>
<feature type="domain" description="EGF-like" evidence="9">
    <location>
        <begin position="1594"/>
        <end position="1631"/>
    </location>
</feature>
<feature type="domain" description="EGF-like" evidence="9">
    <location>
        <begin position="1961"/>
        <end position="1999"/>
    </location>
</feature>
<feature type="domain" description="EGF-like" evidence="9">
    <location>
        <begin position="806"/>
        <end position="849"/>
    </location>
</feature>
<feature type="domain" description="EGF-like" evidence="9">
    <location>
        <begin position="1807"/>
        <end position="1843"/>
    </location>
</feature>
<dbReference type="InterPro" id="IPR001881">
    <property type="entry name" value="EGF-like_Ca-bd_dom"/>
</dbReference>